<dbReference type="Gene3D" id="2.60.120.330">
    <property type="entry name" value="B-lactam Antibiotic, Isopenicillin N Synthase, Chain"/>
    <property type="match status" value="1"/>
</dbReference>
<dbReference type="InterPro" id="IPR005123">
    <property type="entry name" value="Oxoglu/Fe-dep_dioxygenase_dom"/>
</dbReference>
<comment type="similarity">
    <text evidence="1 5">Belongs to the iron/ascorbate-dependent oxidoreductase family.</text>
</comment>
<dbReference type="PRINTS" id="PR00682">
    <property type="entry name" value="IPNSYNTHASE"/>
</dbReference>
<evidence type="ECO:0000256" key="3">
    <source>
        <dbReference type="ARBA" id="ARBA00022896"/>
    </source>
</evidence>
<dbReference type="AlphaFoldDB" id="A0A2C9U6K3"/>
<dbReference type="OrthoDB" id="288590at2759"/>
<dbReference type="InterPro" id="IPR027443">
    <property type="entry name" value="IPNS-like_sf"/>
</dbReference>
<comment type="caution">
    <text evidence="7">The sequence shown here is derived from an EMBL/GenBank/DDBJ whole genome shotgun (WGS) entry which is preliminary data.</text>
</comment>
<dbReference type="OMA" id="HYPDMFK"/>
<organism evidence="7 8">
    <name type="scientific">Manihot esculenta</name>
    <name type="common">Cassava</name>
    <name type="synonym">Jatropha manihot</name>
    <dbReference type="NCBI Taxonomy" id="3983"/>
    <lineage>
        <taxon>Eukaryota</taxon>
        <taxon>Viridiplantae</taxon>
        <taxon>Streptophyta</taxon>
        <taxon>Embryophyta</taxon>
        <taxon>Tracheophyta</taxon>
        <taxon>Spermatophyta</taxon>
        <taxon>Magnoliopsida</taxon>
        <taxon>eudicotyledons</taxon>
        <taxon>Gunneridae</taxon>
        <taxon>Pentapetalae</taxon>
        <taxon>rosids</taxon>
        <taxon>fabids</taxon>
        <taxon>Malpighiales</taxon>
        <taxon>Euphorbiaceae</taxon>
        <taxon>Crotonoideae</taxon>
        <taxon>Manihoteae</taxon>
        <taxon>Manihot</taxon>
    </lineage>
</organism>
<dbReference type="Pfam" id="PF03171">
    <property type="entry name" value="2OG-FeII_Oxy"/>
    <property type="match status" value="1"/>
</dbReference>
<sequence length="346" mass="39990">MGDIDSSFVQDLEHRPNFRGVEIEQIPVIDLSVSTPTETQQLISKIGDACKKYGFFQVINHGVPLELRQNTEKVAKGFFHLPLEEKRKVMRNEVDPMGYYDCEHTKNVRDWKEVFDYLVLDPTLIPASADPDDEELRTLTNQWPQNPSEFREICREYTKQVEKLAFKLLEFISLSLGLPADRLNGYFKDQISFARLNYYPPCPAPHLALGVGRHKDGGALTVLAQDEVGGLEIALRSNGEWIPVKPIPDAFIINIGNCMQVWSNDLYWSAEHRVVVNSEKERFSMPFFFFPAHYVQIKPLEELVNDQNPPNYKEFNWGKFFASRNRSDYKKQEVENVQIDHFKASD</sequence>
<dbReference type="SUPFAM" id="SSF51197">
    <property type="entry name" value="Clavaminate synthase-like"/>
    <property type="match status" value="1"/>
</dbReference>
<reference evidence="8" key="1">
    <citation type="journal article" date="2016" name="Nat. Biotechnol.">
        <title>Sequencing wild and cultivated cassava and related species reveals extensive interspecific hybridization and genetic diversity.</title>
        <authorList>
            <person name="Bredeson J.V."/>
            <person name="Lyons J.B."/>
            <person name="Prochnik S.E."/>
            <person name="Wu G.A."/>
            <person name="Ha C.M."/>
            <person name="Edsinger-Gonzales E."/>
            <person name="Grimwood J."/>
            <person name="Schmutz J."/>
            <person name="Rabbi I.Y."/>
            <person name="Egesi C."/>
            <person name="Nauluvula P."/>
            <person name="Lebot V."/>
            <person name="Ndunguru J."/>
            <person name="Mkamilo G."/>
            <person name="Bart R.S."/>
            <person name="Setter T.L."/>
            <person name="Gleadow R.M."/>
            <person name="Kulakow P."/>
            <person name="Ferguson M.E."/>
            <person name="Rounsley S."/>
            <person name="Rokhsar D.S."/>
        </authorList>
    </citation>
    <scope>NUCLEOTIDE SEQUENCE [LARGE SCALE GENOMIC DNA]</scope>
    <source>
        <strain evidence="8">cv. AM560-2</strain>
    </source>
</reference>
<evidence type="ECO:0000256" key="5">
    <source>
        <dbReference type="RuleBase" id="RU003682"/>
    </source>
</evidence>
<evidence type="ECO:0000256" key="2">
    <source>
        <dbReference type="ARBA" id="ARBA00022723"/>
    </source>
</evidence>
<keyword evidence="3" id="KW-0847">Vitamin C</keyword>
<evidence type="ECO:0000256" key="1">
    <source>
        <dbReference type="ARBA" id="ARBA00008056"/>
    </source>
</evidence>
<protein>
    <recommendedName>
        <fullName evidence="6">Fe2OG dioxygenase domain-containing protein</fullName>
    </recommendedName>
</protein>
<evidence type="ECO:0000313" key="8">
    <source>
        <dbReference type="Proteomes" id="UP000091857"/>
    </source>
</evidence>
<dbReference type="Gramene" id="Manes.17G095400.1.v8.1">
    <property type="protein sequence ID" value="Manes.17G095400.1.v8.1.CDS"/>
    <property type="gene ID" value="Manes.17G095400.v8.1"/>
</dbReference>
<keyword evidence="5" id="KW-0560">Oxidoreductase</keyword>
<evidence type="ECO:0000259" key="6">
    <source>
        <dbReference type="PROSITE" id="PS51471"/>
    </source>
</evidence>
<dbReference type="GO" id="GO:0031418">
    <property type="term" value="F:L-ascorbic acid binding"/>
    <property type="evidence" value="ECO:0007669"/>
    <property type="project" value="UniProtKB-KW"/>
</dbReference>
<dbReference type="FunFam" id="2.60.120.330:FF:000012">
    <property type="entry name" value="Gibberellin 20 oxidase 1"/>
    <property type="match status" value="1"/>
</dbReference>
<evidence type="ECO:0000313" key="7">
    <source>
        <dbReference type="EMBL" id="OAY25446.1"/>
    </source>
</evidence>
<dbReference type="InterPro" id="IPR050295">
    <property type="entry name" value="Plant_2OG-oxidoreductases"/>
</dbReference>
<dbReference type="GO" id="GO:0046872">
    <property type="term" value="F:metal ion binding"/>
    <property type="evidence" value="ECO:0007669"/>
    <property type="project" value="UniProtKB-KW"/>
</dbReference>
<keyword evidence="4 5" id="KW-0408">Iron</keyword>
<evidence type="ECO:0000256" key="4">
    <source>
        <dbReference type="ARBA" id="ARBA00023004"/>
    </source>
</evidence>
<dbReference type="PROSITE" id="PS51471">
    <property type="entry name" value="FE2OG_OXY"/>
    <property type="match status" value="1"/>
</dbReference>
<proteinExistence type="inferred from homology"/>
<keyword evidence="2 5" id="KW-0479">Metal-binding</keyword>
<dbReference type="Proteomes" id="UP000091857">
    <property type="component" value="Chromosome 17"/>
</dbReference>
<dbReference type="InterPro" id="IPR044861">
    <property type="entry name" value="IPNS-like_FE2OG_OXY"/>
</dbReference>
<dbReference type="InterPro" id="IPR026992">
    <property type="entry name" value="DIOX_N"/>
</dbReference>
<dbReference type="GO" id="GO:0016491">
    <property type="term" value="F:oxidoreductase activity"/>
    <property type="evidence" value="ECO:0007669"/>
    <property type="project" value="UniProtKB-KW"/>
</dbReference>
<name>A0A2C9U6K3_MANES</name>
<dbReference type="EMBL" id="CM004403">
    <property type="protein sequence ID" value="OAY25446.1"/>
    <property type="molecule type" value="Genomic_DNA"/>
</dbReference>
<feature type="domain" description="Fe2OG dioxygenase" evidence="6">
    <location>
        <begin position="190"/>
        <end position="291"/>
    </location>
</feature>
<accession>A0A2C9U6K3</accession>
<gene>
    <name evidence="7" type="ORF">MANES_17G095400v8</name>
</gene>
<dbReference type="PANTHER" id="PTHR47991">
    <property type="entry name" value="OXOGLUTARATE/IRON-DEPENDENT DIOXYGENASE"/>
    <property type="match status" value="1"/>
</dbReference>
<dbReference type="Pfam" id="PF14226">
    <property type="entry name" value="DIOX_N"/>
    <property type="match status" value="1"/>
</dbReference>
<keyword evidence="8" id="KW-1185">Reference proteome</keyword>